<feature type="signal peptide" evidence="1">
    <location>
        <begin position="1"/>
        <end position="21"/>
    </location>
</feature>
<name>A0A6H1TV34_9CYAN</name>
<keyword evidence="3" id="KW-1185">Reference proteome</keyword>
<dbReference type="AlphaFoldDB" id="A0A6H1TV34"/>
<dbReference type="RefSeq" id="WP_168568576.1">
    <property type="nucleotide sequence ID" value="NZ_CP051167.1"/>
</dbReference>
<dbReference type="InterPro" id="IPR010328">
    <property type="entry name" value="DUF928"/>
</dbReference>
<keyword evidence="1" id="KW-0732">Signal</keyword>
<gene>
    <name evidence="2" type="ORF">HCG48_07385</name>
</gene>
<organism evidence="2 3">
    <name type="scientific">Oxynema aestuarii AP17</name>
    <dbReference type="NCBI Taxonomy" id="2064643"/>
    <lineage>
        <taxon>Bacteria</taxon>
        <taxon>Bacillati</taxon>
        <taxon>Cyanobacteriota</taxon>
        <taxon>Cyanophyceae</taxon>
        <taxon>Oscillatoriophycideae</taxon>
        <taxon>Oscillatoriales</taxon>
        <taxon>Oscillatoriaceae</taxon>
        <taxon>Oxynema</taxon>
        <taxon>Oxynema aestuarii</taxon>
    </lineage>
</organism>
<proteinExistence type="predicted"/>
<dbReference type="KEGG" id="oxy:HCG48_07385"/>
<feature type="chain" id="PRO_5026109579" evidence="1">
    <location>
        <begin position="22"/>
        <end position="268"/>
    </location>
</feature>
<dbReference type="EMBL" id="CP051167">
    <property type="protein sequence ID" value="QIZ70421.1"/>
    <property type="molecule type" value="Genomic_DNA"/>
</dbReference>
<evidence type="ECO:0000256" key="1">
    <source>
        <dbReference type="SAM" id="SignalP"/>
    </source>
</evidence>
<reference evidence="2 3" key="1">
    <citation type="submission" date="2020-04" db="EMBL/GenBank/DDBJ databases">
        <authorList>
            <person name="Basu S."/>
            <person name="Maruthanayagam V."/>
            <person name="Chakraborty S."/>
            <person name="Pramanik A."/>
            <person name="Mukherjee J."/>
            <person name="Brink B."/>
        </authorList>
    </citation>
    <scope>NUCLEOTIDE SEQUENCE [LARGE SCALE GENOMIC DNA]</scope>
    <source>
        <strain evidence="2 3">AP17</strain>
    </source>
</reference>
<sequence length="268" mass="29296">MKTKYLTYLKTFSLTLSLGLAASATLPGSIRPAATSPISGGSEGHESLVALGFKVPGVRASRRRTGGISRGTSECAGETISVTPVLPKVNQSELPDDRIEVESTVNSNPTFFVHVSETPVKEAEFALETEAGETLYEEQMTLRGEPGIIGLTLPEGHSLEPDMAYHWFFAVICDTKDRSADVFVDGWVKRVEPDAELSERLDAAEERELPEVYAQAGIWTDTLSELAELRATHPQEVKFEQDWKTLLESVGLDNIADEPLLSESTKVE</sequence>
<dbReference type="Pfam" id="PF06051">
    <property type="entry name" value="DUF928"/>
    <property type="match status" value="1"/>
</dbReference>
<protein>
    <submittedName>
        <fullName evidence="2">DUF928 domain-containing protein</fullName>
    </submittedName>
</protein>
<dbReference type="Proteomes" id="UP000500857">
    <property type="component" value="Chromosome"/>
</dbReference>
<evidence type="ECO:0000313" key="2">
    <source>
        <dbReference type="EMBL" id="QIZ70421.1"/>
    </source>
</evidence>
<accession>A0A6H1TV34</accession>
<evidence type="ECO:0000313" key="3">
    <source>
        <dbReference type="Proteomes" id="UP000500857"/>
    </source>
</evidence>